<dbReference type="Proteomes" id="UP000024900">
    <property type="component" value="Unassembled WGS sequence"/>
</dbReference>
<dbReference type="SUPFAM" id="SSF116734">
    <property type="entry name" value="DNA methylase specificity domain"/>
    <property type="match status" value="2"/>
</dbReference>
<dbReference type="EMBL" id="ADOU02000004">
    <property type="protein sequence ID" value="KGJ71074.1"/>
    <property type="molecule type" value="Genomic_DNA"/>
</dbReference>
<reference evidence="6 7" key="1">
    <citation type="journal article" date="2014" name="BMC Genomics">
        <title>Comparative genomics of Bradyrhizobium japonicum CPAC 15 and Bradyrhizobium diazoefficiens CPAC 7: elite model strains for understanding symbiotic performance with soybean.</title>
        <authorList>
            <person name="Siqueira A.F."/>
            <person name="Ormeno-Orrillo E."/>
            <person name="Souza R.C."/>
            <person name="Rodrigues E.P."/>
            <person name="Almeida L.G."/>
            <person name="Barcellos F.G."/>
            <person name="Batista J.S."/>
            <person name="Nakatami A.S."/>
            <person name="Martinez-Romero E."/>
            <person name="Vasconcelos A.T."/>
            <person name="Hungria M."/>
        </authorList>
    </citation>
    <scope>NUCLEOTIDE SEQUENCE [LARGE SCALE GENOMIC DNA]</scope>
    <source>
        <strain evidence="6 7">SEMIA 5080</strain>
    </source>
</reference>
<comment type="similarity">
    <text evidence="1">Belongs to the type-I restriction system S methylase family.</text>
</comment>
<dbReference type="InterPro" id="IPR000055">
    <property type="entry name" value="Restrct_endonuc_typeI_TRD"/>
</dbReference>
<evidence type="ECO:0000313" key="6">
    <source>
        <dbReference type="EMBL" id="KGJ71074.1"/>
    </source>
</evidence>
<proteinExistence type="inferred from homology"/>
<dbReference type="PANTHER" id="PTHR43140">
    <property type="entry name" value="TYPE-1 RESTRICTION ENZYME ECOKI SPECIFICITY PROTEIN"/>
    <property type="match status" value="1"/>
</dbReference>
<organism evidence="6 7">
    <name type="scientific">Bradyrhizobium diazoefficiens SEMIA 5080</name>
    <dbReference type="NCBI Taxonomy" id="754504"/>
    <lineage>
        <taxon>Bacteria</taxon>
        <taxon>Pseudomonadati</taxon>
        <taxon>Pseudomonadota</taxon>
        <taxon>Alphaproteobacteria</taxon>
        <taxon>Hyphomicrobiales</taxon>
        <taxon>Nitrobacteraceae</taxon>
        <taxon>Bradyrhizobium</taxon>
    </lineage>
</organism>
<name>A0A837CP22_9BRAD</name>
<dbReference type="Pfam" id="PF01420">
    <property type="entry name" value="Methylase_S"/>
    <property type="match status" value="2"/>
</dbReference>
<gene>
    <name evidence="6" type="ORF">BJA5080_06282</name>
</gene>
<dbReference type="InterPro" id="IPR051212">
    <property type="entry name" value="Type-I_RE_S_subunit"/>
</dbReference>
<dbReference type="PANTHER" id="PTHR43140:SF1">
    <property type="entry name" value="TYPE I RESTRICTION ENZYME ECOKI SPECIFICITY SUBUNIT"/>
    <property type="match status" value="1"/>
</dbReference>
<dbReference type="CDD" id="cd17256">
    <property type="entry name" value="RMtype1_S_EcoJA65PI-TRD1-CR1_like"/>
    <property type="match status" value="1"/>
</dbReference>
<comment type="caution">
    <text evidence="6">The sequence shown here is derived from an EMBL/GenBank/DDBJ whole genome shotgun (WGS) entry which is preliminary data.</text>
</comment>
<dbReference type="Gene3D" id="3.90.220.20">
    <property type="entry name" value="DNA methylase specificity domains"/>
    <property type="match status" value="2"/>
</dbReference>
<evidence type="ECO:0000256" key="4">
    <source>
        <dbReference type="SAM" id="MobiDB-lite"/>
    </source>
</evidence>
<evidence type="ECO:0000256" key="2">
    <source>
        <dbReference type="ARBA" id="ARBA00022747"/>
    </source>
</evidence>
<dbReference type="GO" id="GO:0009307">
    <property type="term" value="P:DNA restriction-modification system"/>
    <property type="evidence" value="ECO:0007669"/>
    <property type="project" value="UniProtKB-KW"/>
</dbReference>
<keyword evidence="3" id="KW-0238">DNA-binding</keyword>
<feature type="domain" description="Type I restriction modification DNA specificity" evidence="5">
    <location>
        <begin position="101"/>
        <end position="275"/>
    </location>
</feature>
<dbReference type="InterPro" id="IPR044946">
    <property type="entry name" value="Restrct_endonuc_typeI_TRD_sf"/>
</dbReference>
<protein>
    <submittedName>
        <fullName evidence="6">Putative restriction modification system DNA specificity subunit</fullName>
    </submittedName>
</protein>
<dbReference type="GO" id="GO:0003677">
    <property type="term" value="F:DNA binding"/>
    <property type="evidence" value="ECO:0007669"/>
    <property type="project" value="UniProtKB-KW"/>
</dbReference>
<evidence type="ECO:0000259" key="5">
    <source>
        <dbReference type="Pfam" id="PF01420"/>
    </source>
</evidence>
<dbReference type="AlphaFoldDB" id="A0A837CP22"/>
<feature type="region of interest" description="Disordered" evidence="4">
    <location>
        <begin position="359"/>
        <end position="378"/>
    </location>
</feature>
<evidence type="ECO:0000313" key="7">
    <source>
        <dbReference type="Proteomes" id="UP000024900"/>
    </source>
</evidence>
<accession>A0A837CP22</accession>
<dbReference type="CDD" id="cd17260">
    <property type="entry name" value="RMtype1_S_EcoEI-TRD1-CR1_like"/>
    <property type="match status" value="1"/>
</dbReference>
<dbReference type="RefSeq" id="WP_028175959.1">
    <property type="nucleotide sequence ID" value="NZ_ADOU02000004.1"/>
</dbReference>
<keyword evidence="2" id="KW-0680">Restriction system</keyword>
<evidence type="ECO:0000256" key="3">
    <source>
        <dbReference type="ARBA" id="ARBA00023125"/>
    </source>
</evidence>
<feature type="domain" description="Type I restriction modification DNA specificity" evidence="5">
    <location>
        <begin position="416"/>
        <end position="561"/>
    </location>
</feature>
<evidence type="ECO:0000256" key="1">
    <source>
        <dbReference type="ARBA" id="ARBA00010923"/>
    </source>
</evidence>
<sequence length="584" mass="63559">MTFHNASLVSDNLDIWTTATEQKSGGRGGRRRVDLYGIQRLRPLIVDLAVRGKLTSQQPGDQPAILALAKLAKARQSKIESGQARKPKALEPLPLDLPPLPEGWAWTQLGTIAEINPLNSAADKLDASFVPMALISTRIDGAHGAEIRKWGEIRKGFTQFAEGDIGLAKITPCFENGKAAIFENLINGIGAGTTELHVARPWSADVNRRYLLLTMKTTSYLKNGEAKMTGTAGQKRLTRAYFESTPLSLPPLEEQERIVAKVDELMALCDALETQSVVALDAHQTLAEALLAALPTSTDAADLAIHGARLEANFDTLFNTEASVDALRQTILELAVRGKLVPQQADDEPASVMMRAIRESRSDGSSKQKSHDAIPRADEPFDLPKGWCWERFDNLIDPAFPIAYGVLVPGADQSDGVPFVRIGDLSINNPLPLPEKAISPTVDAQFPRTRLRGGEILMGVVGSIGKLGVAPASWAGGNIARAICRIVPSSLLNKEFILWLLQSRFMQDSFLDDTRTLAQPTLNIRLIRLAATPVPPFAEQERIVAKLDELMALCDSLQRGIAEASATKMKLADTIVERATEQVR</sequence>